<protein>
    <submittedName>
        <fullName evidence="1">Uncharacterized protein</fullName>
    </submittedName>
</protein>
<dbReference type="InParanoid" id="G2YL12"/>
<reference evidence="2" key="1">
    <citation type="journal article" date="2011" name="PLoS Genet.">
        <title>Genomic analysis of the necrotrophic fungal pathogens Sclerotinia sclerotiorum and Botrytis cinerea.</title>
        <authorList>
            <person name="Amselem J."/>
            <person name="Cuomo C.A."/>
            <person name="van Kan J.A."/>
            <person name="Viaud M."/>
            <person name="Benito E.P."/>
            <person name="Couloux A."/>
            <person name="Coutinho P.M."/>
            <person name="de Vries R.P."/>
            <person name="Dyer P.S."/>
            <person name="Fillinger S."/>
            <person name="Fournier E."/>
            <person name="Gout L."/>
            <person name="Hahn M."/>
            <person name="Kohn L."/>
            <person name="Lapalu N."/>
            <person name="Plummer K.M."/>
            <person name="Pradier J.M."/>
            <person name="Quevillon E."/>
            <person name="Sharon A."/>
            <person name="Simon A."/>
            <person name="ten Have A."/>
            <person name="Tudzynski B."/>
            <person name="Tudzynski P."/>
            <person name="Wincker P."/>
            <person name="Andrew M."/>
            <person name="Anthouard V."/>
            <person name="Beever R.E."/>
            <person name="Beffa R."/>
            <person name="Benoit I."/>
            <person name="Bouzid O."/>
            <person name="Brault B."/>
            <person name="Chen Z."/>
            <person name="Choquer M."/>
            <person name="Collemare J."/>
            <person name="Cotton P."/>
            <person name="Danchin E.G."/>
            <person name="Da Silva C."/>
            <person name="Gautier A."/>
            <person name="Giraud C."/>
            <person name="Giraud T."/>
            <person name="Gonzalez C."/>
            <person name="Grossetete S."/>
            <person name="Guldener U."/>
            <person name="Henrissat B."/>
            <person name="Howlett B.J."/>
            <person name="Kodira C."/>
            <person name="Kretschmer M."/>
            <person name="Lappartient A."/>
            <person name="Leroch M."/>
            <person name="Levis C."/>
            <person name="Mauceli E."/>
            <person name="Neuveglise C."/>
            <person name="Oeser B."/>
            <person name="Pearson M."/>
            <person name="Poulain J."/>
            <person name="Poussereau N."/>
            <person name="Quesneville H."/>
            <person name="Rascle C."/>
            <person name="Schumacher J."/>
            <person name="Segurens B."/>
            <person name="Sexton A."/>
            <person name="Silva E."/>
            <person name="Sirven C."/>
            <person name="Soanes D.M."/>
            <person name="Talbot N.J."/>
            <person name="Templeton M."/>
            <person name="Yandava C."/>
            <person name="Yarden O."/>
            <person name="Zeng Q."/>
            <person name="Rollins J.A."/>
            <person name="Lebrun M.H."/>
            <person name="Dickman M."/>
        </authorList>
    </citation>
    <scope>NUCLEOTIDE SEQUENCE [LARGE SCALE GENOMIC DNA]</scope>
    <source>
        <strain evidence="2">T4</strain>
    </source>
</reference>
<dbReference type="AlphaFoldDB" id="G2YL12"/>
<gene>
    <name evidence="1" type="ORF">BofuT4_uP081050.1</name>
</gene>
<dbReference type="EMBL" id="FQ790341">
    <property type="protein sequence ID" value="CCD52310.1"/>
    <property type="molecule type" value="Genomic_DNA"/>
</dbReference>
<evidence type="ECO:0000313" key="2">
    <source>
        <dbReference type="Proteomes" id="UP000008177"/>
    </source>
</evidence>
<sequence length="81" mass="9419">MALILQGFIAEKDRPADKNANFITMHPHPTRKEPASIKHQRDNLDERRDRIPLWFELQFLSNFGVSRNGWGFGDGRRSLLS</sequence>
<evidence type="ECO:0000313" key="1">
    <source>
        <dbReference type="EMBL" id="CCD52310.1"/>
    </source>
</evidence>
<organism evidence="1 2">
    <name type="scientific">Botryotinia fuckeliana (strain T4)</name>
    <name type="common">Noble rot fungus</name>
    <name type="synonym">Botrytis cinerea</name>
    <dbReference type="NCBI Taxonomy" id="999810"/>
    <lineage>
        <taxon>Eukaryota</taxon>
        <taxon>Fungi</taxon>
        <taxon>Dikarya</taxon>
        <taxon>Ascomycota</taxon>
        <taxon>Pezizomycotina</taxon>
        <taxon>Leotiomycetes</taxon>
        <taxon>Helotiales</taxon>
        <taxon>Sclerotiniaceae</taxon>
        <taxon>Botrytis</taxon>
    </lineage>
</organism>
<proteinExistence type="predicted"/>
<dbReference type="Proteomes" id="UP000008177">
    <property type="component" value="Unplaced contigs"/>
</dbReference>
<accession>G2YL12</accession>
<dbReference type="HOGENOM" id="CLU_2573627_0_0_1"/>
<name>G2YL12_BOTF4</name>